<protein>
    <submittedName>
        <fullName evidence="1">14866_t:CDS:1</fullName>
    </submittedName>
</protein>
<dbReference type="Proteomes" id="UP000789702">
    <property type="component" value="Unassembled WGS sequence"/>
</dbReference>
<evidence type="ECO:0000313" key="2">
    <source>
        <dbReference type="Proteomes" id="UP000789702"/>
    </source>
</evidence>
<accession>A0ACA9MFX7</accession>
<comment type="caution">
    <text evidence="1">The sequence shown here is derived from an EMBL/GenBank/DDBJ whole genome shotgun (WGS) entry which is preliminary data.</text>
</comment>
<name>A0ACA9MFX7_9GLOM</name>
<dbReference type="EMBL" id="CAJVPU010008654">
    <property type="protein sequence ID" value="CAG8586325.1"/>
    <property type="molecule type" value="Genomic_DNA"/>
</dbReference>
<sequence>MWVLNDAPEDINDIRELEVQLCEFFAIAKKADGLPYSVNSLLATIHAINRKTKDLTEKGYSETHESDSLSFEEIQFMLQH</sequence>
<keyword evidence="2" id="KW-1185">Reference proteome</keyword>
<proteinExistence type="predicted"/>
<organism evidence="1 2">
    <name type="scientific">Dentiscutata heterogama</name>
    <dbReference type="NCBI Taxonomy" id="1316150"/>
    <lineage>
        <taxon>Eukaryota</taxon>
        <taxon>Fungi</taxon>
        <taxon>Fungi incertae sedis</taxon>
        <taxon>Mucoromycota</taxon>
        <taxon>Glomeromycotina</taxon>
        <taxon>Glomeromycetes</taxon>
        <taxon>Diversisporales</taxon>
        <taxon>Gigasporaceae</taxon>
        <taxon>Dentiscutata</taxon>
    </lineage>
</organism>
<evidence type="ECO:0000313" key="1">
    <source>
        <dbReference type="EMBL" id="CAG8586325.1"/>
    </source>
</evidence>
<gene>
    <name evidence="1" type="ORF">DHETER_LOCUS6681</name>
</gene>
<reference evidence="1" key="1">
    <citation type="submission" date="2021-06" db="EMBL/GenBank/DDBJ databases">
        <authorList>
            <person name="Kallberg Y."/>
            <person name="Tangrot J."/>
            <person name="Rosling A."/>
        </authorList>
    </citation>
    <scope>NUCLEOTIDE SEQUENCE</scope>
    <source>
        <strain evidence="1">IL203A</strain>
    </source>
</reference>